<dbReference type="PANTHER" id="PTHR43135">
    <property type="entry name" value="ALPHA-D-RIBOSE 1-METHYLPHOSPHONATE 5-TRIPHOSPHATE DIPHOSPHATASE"/>
    <property type="match status" value="1"/>
</dbReference>
<reference evidence="2 3" key="1">
    <citation type="submission" date="2019-07" db="EMBL/GenBank/DDBJ databases">
        <title>Genomic Encyclopedia of Type Strains, Phase I: the one thousand microbial genomes (KMG-I) project.</title>
        <authorList>
            <person name="Kyrpides N."/>
        </authorList>
    </citation>
    <scope>NUCLEOTIDE SEQUENCE [LARGE SCALE GENOMIC DNA]</scope>
    <source>
        <strain evidence="2 3">DSM 13558</strain>
    </source>
</reference>
<dbReference type="InterPro" id="IPR051781">
    <property type="entry name" value="Metallo-dep_Hydrolase"/>
</dbReference>
<accession>A0A562J799</accession>
<organism evidence="2 3">
    <name type="scientific">Sedimentibacter saalensis</name>
    <dbReference type="NCBI Taxonomy" id="130788"/>
    <lineage>
        <taxon>Bacteria</taxon>
        <taxon>Bacillati</taxon>
        <taxon>Bacillota</taxon>
        <taxon>Tissierellia</taxon>
        <taxon>Sedimentibacter</taxon>
    </lineage>
</organism>
<sequence>MLLIKNGTVLTMAGVTYKSGCVLVNEHKILIVAEKIDESKYNITKTIDAEGFWVMPGIIDAHCHIGITEEKKGFEGDDCNEMTEPITPYIRAIDGINPMDSAFHNAVCSGITSVMVGPGSSNVVGGQFAFIKTNGRSIDQMIVLAPAAMKIAFGENPKTNYNDMEKMPTTRMSIAGMLREEIFKAVQYKKEKDKKGEDFEPDFKKECWLPVLKGEIPLKAHVHRTDDILTAIRIAKEFKLKLTLDHCTEGHLIADEIKQSGFPAIVGPSLASRNKIEVQNMDFKTAGILSKKGIKVAVTTDHPVTRIQYLPVCAGFAAKEGLGIEEGLKAITINAAEICNVSDRVGSLKEGKDADIAIFDGNPMETFTNTMYTLINGEIIYDRKKDMEQQKTEE</sequence>
<keyword evidence="2" id="KW-0378">Hydrolase</keyword>
<dbReference type="Gene3D" id="2.30.40.10">
    <property type="entry name" value="Urease, subunit C, domain 1"/>
    <property type="match status" value="1"/>
</dbReference>
<dbReference type="InterPro" id="IPR011059">
    <property type="entry name" value="Metal-dep_hydrolase_composite"/>
</dbReference>
<dbReference type="InterPro" id="IPR006680">
    <property type="entry name" value="Amidohydro-rel"/>
</dbReference>
<dbReference type="SUPFAM" id="SSF51556">
    <property type="entry name" value="Metallo-dependent hydrolases"/>
    <property type="match status" value="1"/>
</dbReference>
<dbReference type="GO" id="GO:0016810">
    <property type="term" value="F:hydrolase activity, acting on carbon-nitrogen (but not peptide) bonds"/>
    <property type="evidence" value="ECO:0007669"/>
    <property type="project" value="InterPro"/>
</dbReference>
<dbReference type="EMBL" id="VLKH01000007">
    <property type="protein sequence ID" value="TWH78950.1"/>
    <property type="molecule type" value="Genomic_DNA"/>
</dbReference>
<proteinExistence type="predicted"/>
<dbReference type="AlphaFoldDB" id="A0A562J799"/>
<dbReference type="PANTHER" id="PTHR43135:SF3">
    <property type="entry name" value="ALPHA-D-RIBOSE 1-METHYLPHOSPHONATE 5-TRIPHOSPHATE DIPHOSPHATASE"/>
    <property type="match status" value="1"/>
</dbReference>
<keyword evidence="3" id="KW-1185">Reference proteome</keyword>
<protein>
    <submittedName>
        <fullName evidence="2">Imidazolonepropionase-like amidohydrolase</fullName>
    </submittedName>
</protein>
<name>A0A562J799_9FIRM</name>
<feature type="domain" description="Amidohydrolase-related" evidence="1">
    <location>
        <begin position="53"/>
        <end position="371"/>
    </location>
</feature>
<dbReference type="CDD" id="cd01309">
    <property type="entry name" value="Met_dep_hydrolase_C"/>
    <property type="match status" value="1"/>
</dbReference>
<evidence type="ECO:0000313" key="2">
    <source>
        <dbReference type="EMBL" id="TWH78950.1"/>
    </source>
</evidence>
<dbReference type="OrthoDB" id="9776455at2"/>
<comment type="caution">
    <text evidence="2">The sequence shown here is derived from an EMBL/GenBank/DDBJ whole genome shotgun (WGS) entry which is preliminary data.</text>
</comment>
<gene>
    <name evidence="2" type="ORF">LY60_02474</name>
</gene>
<dbReference type="Pfam" id="PF01979">
    <property type="entry name" value="Amidohydro_1"/>
    <property type="match status" value="1"/>
</dbReference>
<dbReference type="Gene3D" id="3.20.20.140">
    <property type="entry name" value="Metal-dependent hydrolases"/>
    <property type="match status" value="1"/>
</dbReference>
<dbReference type="Proteomes" id="UP000315343">
    <property type="component" value="Unassembled WGS sequence"/>
</dbReference>
<evidence type="ECO:0000259" key="1">
    <source>
        <dbReference type="Pfam" id="PF01979"/>
    </source>
</evidence>
<evidence type="ECO:0000313" key="3">
    <source>
        <dbReference type="Proteomes" id="UP000315343"/>
    </source>
</evidence>
<dbReference type="RefSeq" id="WP_145084049.1">
    <property type="nucleotide sequence ID" value="NZ_VLKH01000007.1"/>
</dbReference>
<dbReference type="SUPFAM" id="SSF51338">
    <property type="entry name" value="Composite domain of metallo-dependent hydrolases"/>
    <property type="match status" value="1"/>
</dbReference>
<dbReference type="InterPro" id="IPR032466">
    <property type="entry name" value="Metal_Hydrolase"/>
</dbReference>